<accession>A0A6I3KZ36</accession>
<dbReference type="CDD" id="cd06223">
    <property type="entry name" value="PRTases_typeI"/>
    <property type="match status" value="1"/>
</dbReference>
<proteinExistence type="predicted"/>
<dbReference type="Pfam" id="PF00156">
    <property type="entry name" value="Pribosyltran"/>
    <property type="match status" value="1"/>
</dbReference>
<dbReference type="Proteomes" id="UP000432464">
    <property type="component" value="Unassembled WGS sequence"/>
</dbReference>
<evidence type="ECO:0000259" key="1">
    <source>
        <dbReference type="Pfam" id="PF00156"/>
    </source>
</evidence>
<sequence length="215" mass="23144">MFYPDREAAGRALGGALVHLRAADPVVLALPRGGVPVAVAVREVIGGDLDVLLVRKLGVPWHPELAMGAIGEDDVRVLNDDVMWQTGVTAEQLADIEAVERAELERRRRVLRTDPPLALKDRTVVIVDDGMATGATMAAGCEIARLHEPRRVVAAVPVSSVEALHRIRSIADEVVCPLVPRSLGGVGGAYRDFHQLTDQEVVELLHPTASRDADQ</sequence>
<dbReference type="EMBL" id="WMBB01000003">
    <property type="protein sequence ID" value="MTE12829.1"/>
    <property type="molecule type" value="Genomic_DNA"/>
</dbReference>
<evidence type="ECO:0000313" key="3">
    <source>
        <dbReference type="Proteomes" id="UP000432464"/>
    </source>
</evidence>
<reference evidence="2 3" key="1">
    <citation type="submission" date="2019-11" db="EMBL/GenBank/DDBJ databases">
        <title>Nocardia sp. nov. CT2-14 isolated from soil.</title>
        <authorList>
            <person name="Kanchanasin P."/>
            <person name="Tanasupawat S."/>
            <person name="Yuki M."/>
            <person name="Kudo T."/>
        </authorList>
    </citation>
    <scope>NUCLEOTIDE SEQUENCE [LARGE SCALE GENOMIC DNA]</scope>
    <source>
        <strain evidence="2 3">CT2-14</strain>
    </source>
</reference>
<feature type="domain" description="Phosphoribosyltransferase" evidence="1">
    <location>
        <begin position="23"/>
        <end position="175"/>
    </location>
</feature>
<gene>
    <name evidence="2" type="ORF">GLP40_08585</name>
</gene>
<dbReference type="SUPFAM" id="SSF53271">
    <property type="entry name" value="PRTase-like"/>
    <property type="match status" value="1"/>
</dbReference>
<dbReference type="GO" id="GO:0016757">
    <property type="term" value="F:glycosyltransferase activity"/>
    <property type="evidence" value="ECO:0007669"/>
    <property type="project" value="UniProtKB-KW"/>
</dbReference>
<dbReference type="AlphaFoldDB" id="A0A6I3KZ36"/>
<comment type="caution">
    <text evidence="2">The sequence shown here is derived from an EMBL/GenBank/DDBJ whole genome shotgun (WGS) entry which is preliminary data.</text>
</comment>
<name>A0A6I3KZ36_9NOCA</name>
<organism evidence="2 3">
    <name type="scientific">Nocardia aurantiaca</name>
    <dbReference type="NCBI Taxonomy" id="2675850"/>
    <lineage>
        <taxon>Bacteria</taxon>
        <taxon>Bacillati</taxon>
        <taxon>Actinomycetota</taxon>
        <taxon>Actinomycetes</taxon>
        <taxon>Mycobacteriales</taxon>
        <taxon>Nocardiaceae</taxon>
        <taxon>Nocardia</taxon>
    </lineage>
</organism>
<dbReference type="Gene3D" id="3.40.50.2020">
    <property type="match status" value="1"/>
</dbReference>
<dbReference type="InterPro" id="IPR029057">
    <property type="entry name" value="PRTase-like"/>
</dbReference>
<dbReference type="InterPro" id="IPR000836">
    <property type="entry name" value="PRTase_dom"/>
</dbReference>
<protein>
    <submittedName>
        <fullName evidence="2">Phosphoribosyltransferase</fullName>
    </submittedName>
</protein>
<dbReference type="Gene3D" id="3.30.1310.20">
    <property type="entry name" value="PRTase-like"/>
    <property type="match status" value="1"/>
</dbReference>
<keyword evidence="2" id="KW-0808">Transferase</keyword>
<dbReference type="RefSeq" id="WP_154787383.1">
    <property type="nucleotide sequence ID" value="NZ_WMBB01000003.1"/>
</dbReference>
<evidence type="ECO:0000313" key="2">
    <source>
        <dbReference type="EMBL" id="MTE12829.1"/>
    </source>
</evidence>
<keyword evidence="2" id="KW-0328">Glycosyltransferase</keyword>
<keyword evidence="3" id="KW-1185">Reference proteome</keyword>